<reference evidence="2" key="2">
    <citation type="journal article" date="2020" name="mSystems">
        <title>Genome- and Community-Level Interaction Insights into Carbon Utilization and Element Cycling Functions of Hydrothermarchaeota in Hydrothermal Sediment.</title>
        <authorList>
            <person name="Zhou Z."/>
            <person name="Liu Y."/>
            <person name="Xu W."/>
            <person name="Pan J."/>
            <person name="Luo Z.H."/>
            <person name="Li M."/>
        </authorList>
    </citation>
    <scope>NUCLEOTIDE SEQUENCE [LARGE SCALE GENOMIC DNA]</scope>
    <source>
        <strain evidence="2">SpSt-299</strain>
    </source>
</reference>
<name>A0A062XX11_9BACT</name>
<feature type="chain" id="PRO_5035983728" evidence="1">
    <location>
        <begin position="21"/>
        <end position="306"/>
    </location>
</feature>
<dbReference type="AlphaFoldDB" id="A0A062XX11"/>
<keyword evidence="4" id="KW-1185">Reference proteome</keyword>
<organism evidence="3 4">
    <name type="scientific">Thermoanaerobaculum aquaticum</name>
    <dbReference type="NCBI Taxonomy" id="1312852"/>
    <lineage>
        <taxon>Bacteria</taxon>
        <taxon>Pseudomonadati</taxon>
        <taxon>Acidobacteriota</taxon>
        <taxon>Thermoanaerobaculia</taxon>
        <taxon>Thermoanaerobaculales</taxon>
        <taxon>Thermoanaerobaculaceae</taxon>
        <taxon>Thermoanaerobaculum</taxon>
    </lineage>
</organism>
<feature type="signal peptide" evidence="1">
    <location>
        <begin position="1"/>
        <end position="20"/>
    </location>
</feature>
<dbReference type="EMBL" id="DSMR01000173">
    <property type="protein sequence ID" value="HET47008.1"/>
    <property type="molecule type" value="Genomic_DNA"/>
</dbReference>
<evidence type="ECO:0000313" key="2">
    <source>
        <dbReference type="EMBL" id="HET47008.1"/>
    </source>
</evidence>
<dbReference type="Proteomes" id="UP000027284">
    <property type="component" value="Unassembled WGS sequence"/>
</dbReference>
<evidence type="ECO:0000313" key="4">
    <source>
        <dbReference type="Proteomes" id="UP000027284"/>
    </source>
</evidence>
<dbReference type="EMBL" id="JMFG01000035">
    <property type="protein sequence ID" value="KDA53045.1"/>
    <property type="molecule type" value="Genomic_DNA"/>
</dbReference>
<protein>
    <submittedName>
        <fullName evidence="3">Uncharacterized protein</fullName>
    </submittedName>
</protein>
<accession>A0A062XX11</accession>
<sequence>MRAYGRFLCLLFSLSPGLLASTSLASTYLFNFHYFPIVAFGAGKGGSQWVTEVSITNPQRVPITVAHRLSYNGYYYERFDTVPAGKTVRWDNYLQQFWGLTGNAGLYLKADPSFNGNLDSDCLAFAASVKISNVGSPSGSFNMDVPSVDVLADFLGRWVAYFSGIRHFGQAGVSGYRTNVGIWNIGSTATLRATLYDNEGNMRWQQYITAERHKSLLIPLPDGISLDSGTLVVDPMGQFVDAVVYVSVVDNKTSDGLVRTPQTQSPDDIAKCGGVRLQSLATGPERPTTPAEADRRLEAVFFFGNP</sequence>
<evidence type="ECO:0000313" key="3">
    <source>
        <dbReference type="EMBL" id="KDA53045.1"/>
    </source>
</evidence>
<evidence type="ECO:0000256" key="1">
    <source>
        <dbReference type="SAM" id="SignalP"/>
    </source>
</evidence>
<comment type="caution">
    <text evidence="3">The sequence shown here is derived from an EMBL/GenBank/DDBJ whole genome shotgun (WGS) entry which is preliminary data.</text>
</comment>
<proteinExistence type="predicted"/>
<gene>
    <name evidence="3" type="ORF">EG19_07990</name>
    <name evidence="2" type="ORF">ENQ31_02445</name>
</gene>
<dbReference type="RefSeq" id="WP_038050300.1">
    <property type="nucleotide sequence ID" value="NZ_JMFG01000035.1"/>
</dbReference>
<reference evidence="3 4" key="1">
    <citation type="submission" date="2014-04" db="EMBL/GenBank/DDBJ databases">
        <title>The Genome Sequence of Thermoanaerobaculum aquaticum MP-01, The First Cultivated Group 23 Acidobacterium.</title>
        <authorList>
            <person name="Stamps B.W."/>
            <person name="Losey N.A."/>
            <person name="Lawson P.A."/>
            <person name="Stevenson B.S."/>
        </authorList>
    </citation>
    <scope>NUCLEOTIDE SEQUENCE [LARGE SCALE GENOMIC DNA]</scope>
    <source>
        <strain evidence="3 4">MP-01</strain>
    </source>
</reference>
<keyword evidence="1" id="KW-0732">Signal</keyword>